<dbReference type="Gene3D" id="2.60.40.3930">
    <property type="match status" value="1"/>
</dbReference>
<gene>
    <name evidence="4" type="ORF">H9652_03005</name>
</gene>
<proteinExistence type="predicted"/>
<organism evidence="4 5">
    <name type="scientific">Oerskovia rustica</name>
    <dbReference type="NCBI Taxonomy" id="2762237"/>
    <lineage>
        <taxon>Bacteria</taxon>
        <taxon>Bacillati</taxon>
        <taxon>Actinomycetota</taxon>
        <taxon>Actinomycetes</taxon>
        <taxon>Micrococcales</taxon>
        <taxon>Cellulomonadaceae</taxon>
        <taxon>Oerskovia</taxon>
    </lineage>
</organism>
<feature type="region of interest" description="Disordered" evidence="1">
    <location>
        <begin position="131"/>
        <end position="193"/>
    </location>
</feature>
<name>A0ABR8RNM8_9CELL</name>
<keyword evidence="2" id="KW-1133">Transmembrane helix</keyword>
<dbReference type="RefSeq" id="WP_191794646.1">
    <property type="nucleotide sequence ID" value="NZ_JACSQQ010000004.1"/>
</dbReference>
<keyword evidence="2" id="KW-0812">Transmembrane</keyword>
<evidence type="ECO:0000256" key="1">
    <source>
        <dbReference type="SAM" id="MobiDB-lite"/>
    </source>
</evidence>
<dbReference type="EMBL" id="JACSQQ010000004">
    <property type="protein sequence ID" value="MBD7949378.1"/>
    <property type="molecule type" value="Genomic_DNA"/>
</dbReference>
<feature type="non-terminal residue" evidence="4">
    <location>
        <position position="1"/>
    </location>
</feature>
<evidence type="ECO:0000313" key="5">
    <source>
        <dbReference type="Proteomes" id="UP000641803"/>
    </source>
</evidence>
<evidence type="ECO:0000259" key="3">
    <source>
        <dbReference type="Pfam" id="PF18202"/>
    </source>
</evidence>
<dbReference type="Proteomes" id="UP000641803">
    <property type="component" value="Unassembled WGS sequence"/>
</dbReference>
<protein>
    <submittedName>
        <fullName evidence="4">VaFE repeat-containing surface-anchored protein</fullName>
    </submittedName>
</protein>
<dbReference type="Pfam" id="PF18202">
    <property type="entry name" value="TQ"/>
    <property type="match status" value="1"/>
</dbReference>
<evidence type="ECO:0000256" key="2">
    <source>
        <dbReference type="SAM" id="Phobius"/>
    </source>
</evidence>
<feature type="transmembrane region" description="Helical" evidence="2">
    <location>
        <begin position="200"/>
        <end position="220"/>
    </location>
</feature>
<reference evidence="4 5" key="1">
    <citation type="submission" date="2020-08" db="EMBL/GenBank/DDBJ databases">
        <title>A Genomic Blueprint of the Chicken Gut Microbiome.</title>
        <authorList>
            <person name="Gilroy R."/>
            <person name="Ravi A."/>
            <person name="Getino M."/>
            <person name="Pursley I."/>
            <person name="Horton D.L."/>
            <person name="Alikhan N.-F."/>
            <person name="Baker D."/>
            <person name="Gharbi K."/>
            <person name="Hall N."/>
            <person name="Watson M."/>
            <person name="Adriaenssens E.M."/>
            <person name="Foster-Nyarko E."/>
            <person name="Jarju S."/>
            <person name="Secka A."/>
            <person name="Antonio M."/>
            <person name="Oren A."/>
            <person name="Chaudhuri R."/>
            <person name="La Ragione R.M."/>
            <person name="Hildebrand F."/>
            <person name="Pallen M.J."/>
        </authorList>
    </citation>
    <scope>NUCLEOTIDE SEQUENCE [LARGE SCALE GENOMIC DNA]</scope>
    <source>
        <strain evidence="4 5">Sa4CUA1</strain>
    </source>
</reference>
<feature type="domain" description="T-Q ester bond containing" evidence="3">
    <location>
        <begin position="28"/>
        <end position="140"/>
    </location>
</feature>
<comment type="caution">
    <text evidence="4">The sequence shown here is derived from an EMBL/GenBank/DDBJ whole genome shotgun (WGS) entry which is preliminary data.</text>
</comment>
<dbReference type="NCBIfam" id="NF033903">
    <property type="entry name" value="VaFE_rpt"/>
    <property type="match status" value="1"/>
</dbReference>
<feature type="compositionally biased region" description="Pro residues" evidence="1">
    <location>
        <begin position="144"/>
        <end position="184"/>
    </location>
</feature>
<keyword evidence="5" id="KW-1185">Reference proteome</keyword>
<evidence type="ECO:0000313" key="4">
    <source>
        <dbReference type="EMBL" id="MBD7949378.1"/>
    </source>
</evidence>
<accession>A0ABR8RNM8</accession>
<sequence>TVKIAEHTDINSEPQTVHIDTPPAPPTPTVATTALDKADGDHTLPADGGTITDTVTYTGLTPGTKYTLNGELMNKATGKSTGITATATFTPTTADGTTTLDFTVPAGHSGTDLVVFETILNATVKIAEHTDINSEPQTVHIDTPPAPTPTPTPTPTAPPTTPPTPAAVPTPGPSPAQKPTPTPKAVPASPSRLSNTGVSVAFAALSGIVLVGGGTALLAVRRRRNEH</sequence>
<dbReference type="InterPro" id="IPR041100">
    <property type="entry name" value="TQ"/>
</dbReference>
<keyword evidence="2" id="KW-0472">Membrane</keyword>